<evidence type="ECO:0000313" key="2">
    <source>
        <dbReference type="EMBL" id="URI06631.1"/>
    </source>
</evidence>
<dbReference type="Pfam" id="PF10124">
    <property type="entry name" value="Mu-like_gpT"/>
    <property type="match status" value="1"/>
</dbReference>
<organism evidence="2 3">
    <name type="scientific">Aquincola tertiaricarbonis</name>
    <dbReference type="NCBI Taxonomy" id="391953"/>
    <lineage>
        <taxon>Bacteria</taxon>
        <taxon>Pseudomonadati</taxon>
        <taxon>Pseudomonadota</taxon>
        <taxon>Betaproteobacteria</taxon>
        <taxon>Burkholderiales</taxon>
        <taxon>Sphaerotilaceae</taxon>
        <taxon>Aquincola</taxon>
    </lineage>
</organism>
<feature type="domain" description="Bacteriophage Mu GpT" evidence="1">
    <location>
        <begin position="9"/>
        <end position="296"/>
    </location>
</feature>
<protein>
    <submittedName>
        <fullName evidence="2">Mu-like prophage major head subunit gpT family protein</fullName>
    </submittedName>
</protein>
<accession>A0ABY4S035</accession>
<reference evidence="2" key="1">
    <citation type="submission" date="2022-05" db="EMBL/GenBank/DDBJ databases">
        <title>An RpoN-dependent PEP-CTERM gene is involved in floc formation of an Aquincola tertiaricarbonis strain.</title>
        <authorList>
            <person name="Qiu D."/>
            <person name="Xia M."/>
        </authorList>
    </citation>
    <scope>NUCLEOTIDE SEQUENCE</scope>
    <source>
        <strain evidence="2">RN12</strain>
    </source>
</reference>
<name>A0ABY4S035_AQUTE</name>
<evidence type="ECO:0000259" key="1">
    <source>
        <dbReference type="Pfam" id="PF10124"/>
    </source>
</evidence>
<keyword evidence="3" id="KW-1185">Reference proteome</keyword>
<evidence type="ECO:0000313" key="3">
    <source>
        <dbReference type="Proteomes" id="UP001056201"/>
    </source>
</evidence>
<dbReference type="RefSeq" id="WP_250194893.1">
    <property type="nucleotide sequence ID" value="NZ_CP097635.1"/>
</dbReference>
<gene>
    <name evidence="2" type="ORF">MW290_12060</name>
</gene>
<sequence>MLINRANLADMFRGFQMIFQGAAQQAPSMFERFVTVVPSQTSEEKYAWLGTMPRFREWLGDRVLQSLSTSDYTIKNKPFEMSIEVDRDDIEDDKIGIYTPIIQQMGSESKTHPDELVFSLIASGFNSLCYDGQYFFDTDHPVELEDGSMGTWSNFQGGTSTAWYLLDLRRPMKPFIFQKRRDYNFVGMVDERDEAVFMRKKFRYGVDARVNTGFGLPHLAYASKQTLDIANYSAARAAMGSLKGDKGKPLAIQGNVLLVPPTLEKQALEILNAQRLSNGADNVMAKTAEVVVCPWLS</sequence>
<dbReference type="EMBL" id="CP097635">
    <property type="protein sequence ID" value="URI06631.1"/>
    <property type="molecule type" value="Genomic_DNA"/>
</dbReference>
<dbReference type="InterPro" id="IPR018774">
    <property type="entry name" value="Phage_Mu_GpT"/>
</dbReference>
<dbReference type="Proteomes" id="UP001056201">
    <property type="component" value="Chromosome 1"/>
</dbReference>
<proteinExistence type="predicted"/>